<evidence type="ECO:0000256" key="3">
    <source>
        <dbReference type="ARBA" id="ARBA00005201"/>
    </source>
</evidence>
<dbReference type="NCBIfam" id="NF004159">
    <property type="entry name" value="PRK05627.1-2"/>
    <property type="match status" value="1"/>
</dbReference>
<dbReference type="SMART" id="SM00904">
    <property type="entry name" value="Flavokinase"/>
    <property type="match status" value="1"/>
</dbReference>
<protein>
    <recommendedName>
        <fullName evidence="15">Riboflavin biosynthesis protein</fullName>
    </recommendedName>
    <domain>
        <recommendedName>
            <fullName evidence="15">Riboflavin kinase</fullName>
            <ecNumber evidence="15">2.7.1.26</ecNumber>
        </recommendedName>
        <alternativeName>
            <fullName evidence="15">Flavokinase</fullName>
        </alternativeName>
    </domain>
    <domain>
        <recommendedName>
            <fullName evidence="15">FMN adenylyltransferase</fullName>
            <ecNumber evidence="15">2.7.7.2</ecNumber>
        </recommendedName>
        <alternativeName>
            <fullName evidence="15">FAD pyrophosphorylase</fullName>
        </alternativeName>
        <alternativeName>
            <fullName evidence="15">FAD synthase</fullName>
        </alternativeName>
    </domain>
</protein>
<comment type="pathway">
    <text evidence="2 15">Cofactor biosynthesis; FAD biosynthesis; FAD from FMN: step 1/1.</text>
</comment>
<dbReference type="CDD" id="cd02064">
    <property type="entry name" value="FAD_synthetase_N"/>
    <property type="match status" value="1"/>
</dbReference>
<comment type="catalytic activity">
    <reaction evidence="14 15">
        <text>FMN + ATP + H(+) = FAD + diphosphate</text>
        <dbReference type="Rhea" id="RHEA:17237"/>
        <dbReference type="ChEBI" id="CHEBI:15378"/>
        <dbReference type="ChEBI" id="CHEBI:30616"/>
        <dbReference type="ChEBI" id="CHEBI:33019"/>
        <dbReference type="ChEBI" id="CHEBI:57692"/>
        <dbReference type="ChEBI" id="CHEBI:58210"/>
        <dbReference type="EC" id="2.7.7.2"/>
    </reaction>
</comment>
<keyword evidence="6 15" id="KW-0808">Transferase</keyword>
<dbReference type="SUPFAM" id="SSF52374">
    <property type="entry name" value="Nucleotidylyl transferase"/>
    <property type="match status" value="1"/>
</dbReference>
<reference evidence="17 18" key="1">
    <citation type="submission" date="2023-08" db="EMBL/GenBank/DDBJ databases">
        <title>Alcaligenaceae gen. nov., a novel taxon isolated from the sludge of Yixing Pesticide Factory.</title>
        <authorList>
            <person name="Ruan L."/>
        </authorList>
    </citation>
    <scope>NUCLEOTIDE SEQUENCE [LARGE SCALE GENOMIC DNA]</scope>
    <source>
        <strain evidence="17 18">LG-2</strain>
    </source>
</reference>
<dbReference type="Pfam" id="PF01687">
    <property type="entry name" value="Flavokinase"/>
    <property type="match status" value="1"/>
</dbReference>
<proteinExistence type="inferred from homology"/>
<dbReference type="GO" id="GO:0003919">
    <property type="term" value="F:FMN adenylyltransferase activity"/>
    <property type="evidence" value="ECO:0007669"/>
    <property type="project" value="UniProtKB-EC"/>
</dbReference>
<evidence type="ECO:0000256" key="9">
    <source>
        <dbReference type="ARBA" id="ARBA00022777"/>
    </source>
</evidence>
<keyword evidence="9 15" id="KW-0418">Kinase</keyword>
<keyword evidence="11 15" id="KW-0067">ATP-binding</keyword>
<dbReference type="SUPFAM" id="SSF82114">
    <property type="entry name" value="Riboflavin kinase-like"/>
    <property type="match status" value="1"/>
</dbReference>
<dbReference type="PIRSF" id="PIRSF004491">
    <property type="entry name" value="FAD_Synth"/>
    <property type="match status" value="1"/>
</dbReference>
<dbReference type="EMBL" id="JAUZQE010000019">
    <property type="protein sequence ID" value="MDR4126197.1"/>
    <property type="molecule type" value="Genomic_DNA"/>
</dbReference>
<evidence type="ECO:0000313" key="17">
    <source>
        <dbReference type="EMBL" id="MDR4126197.1"/>
    </source>
</evidence>
<comment type="caution">
    <text evidence="17">The sequence shown here is derived from an EMBL/GenBank/DDBJ whole genome shotgun (WGS) entry which is preliminary data.</text>
</comment>
<dbReference type="Pfam" id="PF06574">
    <property type="entry name" value="FAD_syn"/>
    <property type="match status" value="1"/>
</dbReference>
<comment type="pathway">
    <text evidence="3 15">Cofactor biosynthesis; FMN biosynthesis; FMN from riboflavin (ATP route): step 1/1.</text>
</comment>
<keyword evidence="5 15" id="KW-0288">FMN</keyword>
<evidence type="ECO:0000259" key="16">
    <source>
        <dbReference type="SMART" id="SM00904"/>
    </source>
</evidence>
<name>A0ABU1D6X9_9BURK</name>
<evidence type="ECO:0000256" key="15">
    <source>
        <dbReference type="PIRNR" id="PIRNR004491"/>
    </source>
</evidence>
<comment type="function">
    <text evidence="1">Catalyzes the phosphorylation of riboflavin to FMN followed by the adenylation of FMN to FAD.</text>
</comment>
<keyword evidence="18" id="KW-1185">Reference proteome</keyword>
<keyword evidence="8 15" id="KW-0547">Nucleotide-binding</keyword>
<dbReference type="GO" id="GO:0008531">
    <property type="term" value="F:riboflavin kinase activity"/>
    <property type="evidence" value="ECO:0007669"/>
    <property type="project" value="UniProtKB-EC"/>
</dbReference>
<dbReference type="EC" id="2.7.7.2" evidence="15"/>
<keyword evidence="4 15" id="KW-0285">Flavoprotein</keyword>
<dbReference type="NCBIfam" id="NF004163">
    <property type="entry name" value="PRK05627.1-6"/>
    <property type="match status" value="1"/>
</dbReference>
<evidence type="ECO:0000256" key="2">
    <source>
        <dbReference type="ARBA" id="ARBA00004726"/>
    </source>
</evidence>
<evidence type="ECO:0000256" key="5">
    <source>
        <dbReference type="ARBA" id="ARBA00022643"/>
    </source>
</evidence>
<keyword evidence="10 15" id="KW-0274">FAD</keyword>
<dbReference type="Gene3D" id="3.40.50.620">
    <property type="entry name" value="HUPs"/>
    <property type="match status" value="1"/>
</dbReference>
<gene>
    <name evidence="17" type="ORF">Q8947_09410</name>
</gene>
<dbReference type="PANTHER" id="PTHR22749">
    <property type="entry name" value="RIBOFLAVIN KINASE/FMN ADENYLYLTRANSFERASE"/>
    <property type="match status" value="1"/>
</dbReference>
<evidence type="ECO:0000256" key="4">
    <source>
        <dbReference type="ARBA" id="ARBA00022630"/>
    </source>
</evidence>
<sequence length="321" mass="36000">MKPSCRLYRRLPRHDSQRPSAVTIGNFDGVHLGHQAILERVRAHGLAHALAPTVITFDPHPRAFFARRTGRPEKAPAQISTLRDKVQEVVRHGIQQLAVLRFDERLSSMSPETFIEQLLVEGLNTRWLLVGEDFRYGHKRAGDIELLRQAGSRYGFEIETIADVPDAAGQRISSSNLREALAAGDLDRAHALLGYPYRLTSHVGHGQKIGRNIGYPTLNQPVPERFALRNGVYVVKVHGLSERPLPGVASLGVRPTVTDTGRRVLETHLLDCDLDAYGKLATVEFVRFLRDEEKFPDLPTLIAAIDDDARRARDHFAFHEL</sequence>
<evidence type="ECO:0000256" key="7">
    <source>
        <dbReference type="ARBA" id="ARBA00022695"/>
    </source>
</evidence>
<dbReference type="NCBIfam" id="TIGR00083">
    <property type="entry name" value="ribF"/>
    <property type="match status" value="1"/>
</dbReference>
<comment type="catalytic activity">
    <reaction evidence="13 15">
        <text>riboflavin + ATP = FMN + ADP + H(+)</text>
        <dbReference type="Rhea" id="RHEA:14357"/>
        <dbReference type="ChEBI" id="CHEBI:15378"/>
        <dbReference type="ChEBI" id="CHEBI:30616"/>
        <dbReference type="ChEBI" id="CHEBI:57986"/>
        <dbReference type="ChEBI" id="CHEBI:58210"/>
        <dbReference type="ChEBI" id="CHEBI:456216"/>
        <dbReference type="EC" id="2.7.1.26"/>
    </reaction>
</comment>
<evidence type="ECO:0000256" key="6">
    <source>
        <dbReference type="ARBA" id="ARBA00022679"/>
    </source>
</evidence>
<keyword evidence="7 15" id="KW-0548">Nucleotidyltransferase</keyword>
<dbReference type="RefSeq" id="WP_347287119.1">
    <property type="nucleotide sequence ID" value="NZ_JAUZQE010000019.1"/>
</dbReference>
<evidence type="ECO:0000256" key="1">
    <source>
        <dbReference type="ARBA" id="ARBA00002121"/>
    </source>
</evidence>
<evidence type="ECO:0000313" key="18">
    <source>
        <dbReference type="Proteomes" id="UP001232156"/>
    </source>
</evidence>
<dbReference type="InterPro" id="IPR023465">
    <property type="entry name" value="Riboflavin_kinase_dom_sf"/>
</dbReference>
<dbReference type="InterPro" id="IPR015864">
    <property type="entry name" value="FAD_synthase"/>
</dbReference>
<evidence type="ECO:0000256" key="14">
    <source>
        <dbReference type="ARBA" id="ARBA00049494"/>
    </source>
</evidence>
<dbReference type="InterPro" id="IPR014729">
    <property type="entry name" value="Rossmann-like_a/b/a_fold"/>
</dbReference>
<dbReference type="PANTHER" id="PTHR22749:SF6">
    <property type="entry name" value="RIBOFLAVIN KINASE"/>
    <property type="match status" value="1"/>
</dbReference>
<comment type="similarity">
    <text evidence="15">Belongs to the ribF family.</text>
</comment>
<dbReference type="InterPro" id="IPR015865">
    <property type="entry name" value="Riboflavin_kinase_bac/euk"/>
</dbReference>
<accession>A0ABU1D6X9</accession>
<organism evidence="17 18">
    <name type="scientific">Yanghanlia caeni</name>
    <dbReference type="NCBI Taxonomy" id="3064283"/>
    <lineage>
        <taxon>Bacteria</taxon>
        <taxon>Pseudomonadati</taxon>
        <taxon>Pseudomonadota</taxon>
        <taxon>Betaproteobacteria</taxon>
        <taxon>Burkholderiales</taxon>
        <taxon>Alcaligenaceae</taxon>
        <taxon>Yanghanlia</taxon>
    </lineage>
</organism>
<dbReference type="Gene3D" id="2.40.30.30">
    <property type="entry name" value="Riboflavin kinase-like"/>
    <property type="match status" value="1"/>
</dbReference>
<dbReference type="InterPro" id="IPR002606">
    <property type="entry name" value="Riboflavin_kinase_bac"/>
</dbReference>
<evidence type="ECO:0000256" key="8">
    <source>
        <dbReference type="ARBA" id="ARBA00022741"/>
    </source>
</evidence>
<feature type="domain" description="Riboflavin kinase" evidence="16">
    <location>
        <begin position="192"/>
        <end position="317"/>
    </location>
</feature>
<keyword evidence="12" id="KW-0511">Multifunctional enzyme</keyword>
<evidence type="ECO:0000256" key="11">
    <source>
        <dbReference type="ARBA" id="ARBA00022840"/>
    </source>
</evidence>
<dbReference type="InterPro" id="IPR023468">
    <property type="entry name" value="Riboflavin_kinase"/>
</dbReference>
<evidence type="ECO:0000256" key="10">
    <source>
        <dbReference type="ARBA" id="ARBA00022827"/>
    </source>
</evidence>
<dbReference type="EC" id="2.7.1.26" evidence="15"/>
<evidence type="ECO:0000256" key="13">
    <source>
        <dbReference type="ARBA" id="ARBA00047880"/>
    </source>
</evidence>
<dbReference type="Proteomes" id="UP001232156">
    <property type="component" value="Unassembled WGS sequence"/>
</dbReference>
<dbReference type="NCBIfam" id="NF004160">
    <property type="entry name" value="PRK05627.1-3"/>
    <property type="match status" value="1"/>
</dbReference>
<evidence type="ECO:0000256" key="12">
    <source>
        <dbReference type="ARBA" id="ARBA00023268"/>
    </source>
</evidence>